<proteinExistence type="predicted"/>
<accession>A0A0C9ZNB7</accession>
<evidence type="ECO:0000313" key="2">
    <source>
        <dbReference type="Proteomes" id="UP000054018"/>
    </source>
</evidence>
<reference evidence="2" key="2">
    <citation type="submission" date="2015-01" db="EMBL/GenBank/DDBJ databases">
        <title>Evolutionary Origins and Diversification of the Mycorrhizal Mutualists.</title>
        <authorList>
            <consortium name="DOE Joint Genome Institute"/>
            <consortium name="Mycorrhizal Genomics Consortium"/>
            <person name="Kohler A."/>
            <person name="Kuo A."/>
            <person name="Nagy L.G."/>
            <person name="Floudas D."/>
            <person name="Copeland A."/>
            <person name="Barry K.W."/>
            <person name="Cichocki N."/>
            <person name="Veneault-Fourrey C."/>
            <person name="LaButti K."/>
            <person name="Lindquist E.A."/>
            <person name="Lipzen A."/>
            <person name="Lundell T."/>
            <person name="Morin E."/>
            <person name="Murat C."/>
            <person name="Riley R."/>
            <person name="Ohm R."/>
            <person name="Sun H."/>
            <person name="Tunlid A."/>
            <person name="Henrissat B."/>
            <person name="Grigoriev I.V."/>
            <person name="Hibbett D.S."/>
            <person name="Martin F."/>
        </authorList>
    </citation>
    <scope>NUCLEOTIDE SEQUENCE [LARGE SCALE GENOMIC DNA]</scope>
    <source>
        <strain evidence="2">441</strain>
    </source>
</reference>
<dbReference type="AlphaFoldDB" id="A0A0C9ZNB7"/>
<keyword evidence="2" id="KW-1185">Reference proteome</keyword>
<reference evidence="1 2" key="1">
    <citation type="submission" date="2014-04" db="EMBL/GenBank/DDBJ databases">
        <authorList>
            <consortium name="DOE Joint Genome Institute"/>
            <person name="Kuo A."/>
            <person name="Kohler A."/>
            <person name="Costa M.D."/>
            <person name="Nagy L.G."/>
            <person name="Floudas D."/>
            <person name="Copeland A."/>
            <person name="Barry K.W."/>
            <person name="Cichocki N."/>
            <person name="Veneault-Fourrey C."/>
            <person name="LaButti K."/>
            <person name="Lindquist E.A."/>
            <person name="Lipzen A."/>
            <person name="Lundell T."/>
            <person name="Morin E."/>
            <person name="Murat C."/>
            <person name="Sun H."/>
            <person name="Tunlid A."/>
            <person name="Henrissat B."/>
            <person name="Grigoriev I.V."/>
            <person name="Hibbett D.S."/>
            <person name="Martin F."/>
            <person name="Nordberg H.P."/>
            <person name="Cantor M.N."/>
            <person name="Hua S.X."/>
        </authorList>
    </citation>
    <scope>NUCLEOTIDE SEQUENCE [LARGE SCALE GENOMIC DNA]</scope>
    <source>
        <strain evidence="1 2">441</strain>
    </source>
</reference>
<dbReference type="Proteomes" id="UP000054018">
    <property type="component" value="Unassembled WGS sequence"/>
</dbReference>
<sequence>MNLSTRQEHLAPLNYKASVSSVLLCAPPFVSDYLARVCARGFYNVLASAVHACRTANHLSQAGGQAAEPFSRRRGQCTYNATPKTQHAHV</sequence>
<gene>
    <name evidence="1" type="ORF">PISMIDRAFT_681528</name>
</gene>
<protein>
    <submittedName>
        <fullName evidence="1">Uncharacterized protein</fullName>
    </submittedName>
</protein>
<name>A0A0C9ZNB7_9AGAM</name>
<organism evidence="1 2">
    <name type="scientific">Pisolithus microcarpus 441</name>
    <dbReference type="NCBI Taxonomy" id="765257"/>
    <lineage>
        <taxon>Eukaryota</taxon>
        <taxon>Fungi</taxon>
        <taxon>Dikarya</taxon>
        <taxon>Basidiomycota</taxon>
        <taxon>Agaricomycotina</taxon>
        <taxon>Agaricomycetes</taxon>
        <taxon>Agaricomycetidae</taxon>
        <taxon>Boletales</taxon>
        <taxon>Sclerodermatineae</taxon>
        <taxon>Pisolithaceae</taxon>
        <taxon>Pisolithus</taxon>
    </lineage>
</organism>
<evidence type="ECO:0000313" key="1">
    <source>
        <dbReference type="EMBL" id="KIK21293.1"/>
    </source>
</evidence>
<dbReference type="EMBL" id="KN833753">
    <property type="protein sequence ID" value="KIK21293.1"/>
    <property type="molecule type" value="Genomic_DNA"/>
</dbReference>
<dbReference type="HOGENOM" id="CLU_2441729_0_0_1"/>